<keyword evidence="1" id="KW-0732">Signal</keyword>
<feature type="signal peptide" evidence="1">
    <location>
        <begin position="1"/>
        <end position="17"/>
    </location>
</feature>
<evidence type="ECO:0000259" key="2">
    <source>
        <dbReference type="Pfam" id="PF01607"/>
    </source>
</evidence>
<organism evidence="3 4">
    <name type="scientific">Brachionus calyciflorus</name>
    <dbReference type="NCBI Taxonomy" id="104777"/>
    <lineage>
        <taxon>Eukaryota</taxon>
        <taxon>Metazoa</taxon>
        <taxon>Spiralia</taxon>
        <taxon>Gnathifera</taxon>
        <taxon>Rotifera</taxon>
        <taxon>Eurotatoria</taxon>
        <taxon>Monogononta</taxon>
        <taxon>Pseudotrocha</taxon>
        <taxon>Ploima</taxon>
        <taxon>Brachionidae</taxon>
        <taxon>Brachionus</taxon>
    </lineage>
</organism>
<keyword evidence="4" id="KW-1185">Reference proteome</keyword>
<evidence type="ECO:0000256" key="1">
    <source>
        <dbReference type="SAM" id="SignalP"/>
    </source>
</evidence>
<feature type="domain" description="Chitin-binding type-2" evidence="2">
    <location>
        <begin position="156"/>
        <end position="208"/>
    </location>
</feature>
<protein>
    <recommendedName>
        <fullName evidence="2">Chitin-binding type-2 domain-containing protein</fullName>
    </recommendedName>
</protein>
<evidence type="ECO:0000313" key="4">
    <source>
        <dbReference type="Proteomes" id="UP000663879"/>
    </source>
</evidence>
<dbReference type="Gene3D" id="2.170.140.10">
    <property type="entry name" value="Chitin binding domain"/>
    <property type="match status" value="1"/>
</dbReference>
<sequence length="220" mass="25000">MNSAFALLIVLIGCVHSSPINLNETEARSIRQMDDLTAFLKTYLPQPNSNNPNIDWSQLSKFFTQQQQQQQQSQQPLIQNQQQVNQLNQEPSKHLFLNQQPIRPVVQLAPAQWPLPVQVPVAVIPAQKPFPIQQSTLTSTGEVIIENLLGGIAFNCLGRVTGHYRDNHFCDVFHACVHGQQQKTYTCPFVGESTYFDESTRRCEFVRNNPLACHSKAFYH</sequence>
<dbReference type="GO" id="GO:0008061">
    <property type="term" value="F:chitin binding"/>
    <property type="evidence" value="ECO:0007669"/>
    <property type="project" value="InterPro"/>
</dbReference>
<name>A0A814BEV0_9BILA</name>
<feature type="chain" id="PRO_5032815096" description="Chitin-binding type-2 domain-containing protein" evidence="1">
    <location>
        <begin position="18"/>
        <end position="220"/>
    </location>
</feature>
<dbReference type="InterPro" id="IPR002557">
    <property type="entry name" value="Chitin-bd_dom"/>
</dbReference>
<dbReference type="GO" id="GO:0005576">
    <property type="term" value="C:extracellular region"/>
    <property type="evidence" value="ECO:0007669"/>
    <property type="project" value="InterPro"/>
</dbReference>
<dbReference type="EMBL" id="CAJNOC010002318">
    <property type="protein sequence ID" value="CAF0925971.1"/>
    <property type="molecule type" value="Genomic_DNA"/>
</dbReference>
<proteinExistence type="predicted"/>
<dbReference type="AlphaFoldDB" id="A0A814BEV0"/>
<accession>A0A814BEV0</accession>
<dbReference type="InterPro" id="IPR036508">
    <property type="entry name" value="Chitin-bd_dom_sf"/>
</dbReference>
<evidence type="ECO:0000313" key="3">
    <source>
        <dbReference type="EMBL" id="CAF0925971.1"/>
    </source>
</evidence>
<dbReference type="Proteomes" id="UP000663879">
    <property type="component" value="Unassembled WGS sequence"/>
</dbReference>
<dbReference type="SUPFAM" id="SSF57625">
    <property type="entry name" value="Invertebrate chitin-binding proteins"/>
    <property type="match status" value="1"/>
</dbReference>
<gene>
    <name evidence="3" type="ORF">OXX778_LOCUS12642</name>
</gene>
<dbReference type="OrthoDB" id="10153083at2759"/>
<reference evidence="3" key="1">
    <citation type="submission" date="2021-02" db="EMBL/GenBank/DDBJ databases">
        <authorList>
            <person name="Nowell W R."/>
        </authorList>
    </citation>
    <scope>NUCLEOTIDE SEQUENCE</scope>
    <source>
        <strain evidence="3">Ploen Becks lab</strain>
    </source>
</reference>
<comment type="caution">
    <text evidence="3">The sequence shown here is derived from an EMBL/GenBank/DDBJ whole genome shotgun (WGS) entry which is preliminary data.</text>
</comment>
<dbReference type="Pfam" id="PF01607">
    <property type="entry name" value="CBM_14"/>
    <property type="match status" value="1"/>
</dbReference>